<dbReference type="AlphaFoldDB" id="A0A453NBZ4"/>
<reference evidence="1" key="4">
    <citation type="submission" date="2019-03" db="UniProtKB">
        <authorList>
            <consortium name="EnsemblPlants"/>
        </authorList>
    </citation>
    <scope>IDENTIFICATION</scope>
</reference>
<protein>
    <recommendedName>
        <fullName evidence="3">Reverse transcriptase zinc-binding domain-containing protein</fullName>
    </recommendedName>
</protein>
<reference evidence="1" key="3">
    <citation type="journal article" date="2017" name="Nature">
        <title>Genome sequence of the progenitor of the wheat D genome Aegilops tauschii.</title>
        <authorList>
            <person name="Luo M.C."/>
            <person name="Gu Y.Q."/>
            <person name="Puiu D."/>
            <person name="Wang H."/>
            <person name="Twardziok S.O."/>
            <person name="Deal K.R."/>
            <person name="Huo N."/>
            <person name="Zhu T."/>
            <person name="Wang L."/>
            <person name="Wang Y."/>
            <person name="McGuire P.E."/>
            <person name="Liu S."/>
            <person name="Long H."/>
            <person name="Ramasamy R.K."/>
            <person name="Rodriguez J.C."/>
            <person name="Van S.L."/>
            <person name="Yuan L."/>
            <person name="Wang Z."/>
            <person name="Xia Z."/>
            <person name="Xiao L."/>
            <person name="Anderson O.D."/>
            <person name="Ouyang S."/>
            <person name="Liang Y."/>
            <person name="Zimin A.V."/>
            <person name="Pertea G."/>
            <person name="Qi P."/>
            <person name="Bennetzen J.L."/>
            <person name="Dai X."/>
            <person name="Dawson M.W."/>
            <person name="Muller H.G."/>
            <person name="Kugler K."/>
            <person name="Rivarola-Duarte L."/>
            <person name="Spannagl M."/>
            <person name="Mayer K.F.X."/>
            <person name="Lu F.H."/>
            <person name="Bevan M.W."/>
            <person name="Leroy P."/>
            <person name="Li P."/>
            <person name="You F.M."/>
            <person name="Sun Q."/>
            <person name="Liu Z."/>
            <person name="Lyons E."/>
            <person name="Wicker T."/>
            <person name="Salzberg S.L."/>
            <person name="Devos K.M."/>
            <person name="Dvorak J."/>
        </authorList>
    </citation>
    <scope>NUCLEOTIDE SEQUENCE [LARGE SCALE GENOMIC DNA]</scope>
    <source>
        <strain evidence="1">cv. AL8/78</strain>
    </source>
</reference>
<evidence type="ECO:0000313" key="2">
    <source>
        <dbReference type="Proteomes" id="UP000015105"/>
    </source>
</evidence>
<proteinExistence type="predicted"/>
<organism evidence="1 2">
    <name type="scientific">Aegilops tauschii subsp. strangulata</name>
    <name type="common">Goatgrass</name>
    <dbReference type="NCBI Taxonomy" id="200361"/>
    <lineage>
        <taxon>Eukaryota</taxon>
        <taxon>Viridiplantae</taxon>
        <taxon>Streptophyta</taxon>
        <taxon>Embryophyta</taxon>
        <taxon>Tracheophyta</taxon>
        <taxon>Spermatophyta</taxon>
        <taxon>Magnoliopsida</taxon>
        <taxon>Liliopsida</taxon>
        <taxon>Poales</taxon>
        <taxon>Poaceae</taxon>
        <taxon>BOP clade</taxon>
        <taxon>Pooideae</taxon>
        <taxon>Triticodae</taxon>
        <taxon>Triticeae</taxon>
        <taxon>Triticinae</taxon>
        <taxon>Aegilops</taxon>
    </lineage>
</organism>
<reference evidence="2" key="2">
    <citation type="journal article" date="2017" name="Nat. Plants">
        <title>The Aegilops tauschii genome reveals multiple impacts of transposons.</title>
        <authorList>
            <person name="Zhao G."/>
            <person name="Zou C."/>
            <person name="Li K."/>
            <person name="Wang K."/>
            <person name="Li T."/>
            <person name="Gao L."/>
            <person name="Zhang X."/>
            <person name="Wang H."/>
            <person name="Yang Z."/>
            <person name="Liu X."/>
            <person name="Jiang W."/>
            <person name="Mao L."/>
            <person name="Kong X."/>
            <person name="Jiao Y."/>
            <person name="Jia J."/>
        </authorList>
    </citation>
    <scope>NUCLEOTIDE SEQUENCE [LARGE SCALE GENOMIC DNA]</scope>
    <source>
        <strain evidence="2">cv. AL8/78</strain>
    </source>
</reference>
<sequence length="281" mass="32322">MKAKQEEAQELRHVLDLYEDCSGQCINLEKSAIMFSPNTGAAIKTVVKDALQIQSESWNEKYLGLPVHVGKSRRRVFAFVKGAMADRVYGWKERFIAKAGKETLVMTVAQAIPTFAMSCFYLTKSFCEELSSLVANYWWSQQDKEHTTHWIDWRTLTKTKAQGGLGFRDMHDFNIAMLSRQIWRLIQHPDSLCAKVLQARYFPNGQILDATPRDGISYSWRSLLHGLHLFREGYIWRIGDGTQVKIWSDPWIPRPWSRRILTPKGKNLLKQVCDLIGPTTG</sequence>
<dbReference type="EnsemblPlants" id="AET6Gv20314700.1">
    <property type="protein sequence ID" value="AET6Gv20314700.1"/>
    <property type="gene ID" value="AET6Gv20314700"/>
</dbReference>
<accession>A0A453NBZ4</accession>
<evidence type="ECO:0000313" key="1">
    <source>
        <dbReference type="EnsemblPlants" id="AET6Gv20314700.1"/>
    </source>
</evidence>
<evidence type="ECO:0008006" key="3">
    <source>
        <dbReference type="Google" id="ProtNLM"/>
    </source>
</evidence>
<dbReference type="Proteomes" id="UP000015105">
    <property type="component" value="Chromosome 6D"/>
</dbReference>
<keyword evidence="2" id="KW-1185">Reference proteome</keyword>
<reference evidence="2" key="1">
    <citation type="journal article" date="2014" name="Science">
        <title>Ancient hybridizations among the ancestral genomes of bread wheat.</title>
        <authorList>
            <consortium name="International Wheat Genome Sequencing Consortium,"/>
            <person name="Marcussen T."/>
            <person name="Sandve S.R."/>
            <person name="Heier L."/>
            <person name="Spannagl M."/>
            <person name="Pfeifer M."/>
            <person name="Jakobsen K.S."/>
            <person name="Wulff B.B."/>
            <person name="Steuernagel B."/>
            <person name="Mayer K.F."/>
            <person name="Olsen O.A."/>
        </authorList>
    </citation>
    <scope>NUCLEOTIDE SEQUENCE [LARGE SCALE GENOMIC DNA]</scope>
    <source>
        <strain evidence="2">cv. AL8/78</strain>
    </source>
</reference>
<name>A0A453NBZ4_AEGTS</name>
<reference evidence="1" key="5">
    <citation type="journal article" date="2021" name="G3 (Bethesda)">
        <title>Aegilops tauschii genome assembly Aet v5.0 features greater sequence contiguity and improved annotation.</title>
        <authorList>
            <person name="Wang L."/>
            <person name="Zhu T."/>
            <person name="Rodriguez J.C."/>
            <person name="Deal K.R."/>
            <person name="Dubcovsky J."/>
            <person name="McGuire P.E."/>
            <person name="Lux T."/>
            <person name="Spannagl M."/>
            <person name="Mayer K.F.X."/>
            <person name="Baldrich P."/>
            <person name="Meyers B.C."/>
            <person name="Huo N."/>
            <person name="Gu Y.Q."/>
            <person name="Zhou H."/>
            <person name="Devos K.M."/>
            <person name="Bennetzen J.L."/>
            <person name="Unver T."/>
            <person name="Budak H."/>
            <person name="Gulick P.J."/>
            <person name="Galiba G."/>
            <person name="Kalapos B."/>
            <person name="Nelson D.R."/>
            <person name="Li P."/>
            <person name="You F.M."/>
            <person name="Luo M.C."/>
            <person name="Dvorak J."/>
        </authorList>
    </citation>
    <scope>NUCLEOTIDE SEQUENCE [LARGE SCALE GENOMIC DNA]</scope>
    <source>
        <strain evidence="1">cv. AL8/78</strain>
    </source>
</reference>
<dbReference type="PANTHER" id="PTHR33116:SF86">
    <property type="entry name" value="REVERSE TRANSCRIPTASE DOMAIN-CONTAINING PROTEIN"/>
    <property type="match status" value="1"/>
</dbReference>
<dbReference type="PANTHER" id="PTHR33116">
    <property type="entry name" value="REVERSE TRANSCRIPTASE ZINC-BINDING DOMAIN-CONTAINING PROTEIN-RELATED-RELATED"/>
    <property type="match status" value="1"/>
</dbReference>
<dbReference type="STRING" id="200361.A0A453NBZ4"/>
<dbReference type="Gramene" id="AET6Gv20314700.1">
    <property type="protein sequence ID" value="AET6Gv20314700.1"/>
    <property type="gene ID" value="AET6Gv20314700"/>
</dbReference>